<protein>
    <submittedName>
        <fullName evidence="1">Uncharacterized protein</fullName>
    </submittedName>
</protein>
<comment type="caution">
    <text evidence="1">The sequence shown here is derived from an EMBL/GenBank/DDBJ whole genome shotgun (WGS) entry which is preliminary data.</text>
</comment>
<sequence length="126" mass="14292">MSQRVKKRFDISVATAGQLISSTFQLDKTVTLLYGLLLTSNRDDMLYYRGSQKITINRDEIFPDKYESKLLMSGINVSPNDRYYLLGEKDPGNGQIKIDYLDSNNVLDFAPYTVSLYLDCEVADAS</sequence>
<organism evidence="1 2">
    <name type="scientific">Hydrobacter penzbergensis</name>
    <dbReference type="NCBI Taxonomy" id="1235997"/>
    <lineage>
        <taxon>Bacteria</taxon>
        <taxon>Pseudomonadati</taxon>
        <taxon>Bacteroidota</taxon>
        <taxon>Chitinophagia</taxon>
        <taxon>Chitinophagales</taxon>
        <taxon>Chitinophagaceae</taxon>
        <taxon>Hydrobacter</taxon>
    </lineage>
</organism>
<dbReference type="Proteomes" id="UP000198711">
    <property type="component" value="Unassembled WGS sequence"/>
</dbReference>
<name>A0A8X8ICF6_9BACT</name>
<proteinExistence type="predicted"/>
<keyword evidence="2" id="KW-1185">Reference proteome</keyword>
<evidence type="ECO:0000313" key="2">
    <source>
        <dbReference type="Proteomes" id="UP000198711"/>
    </source>
</evidence>
<accession>A0A8X8ICF6</accession>
<reference evidence="1 2" key="1">
    <citation type="submission" date="2016-10" db="EMBL/GenBank/DDBJ databases">
        <authorList>
            <person name="Varghese N."/>
            <person name="Submissions S."/>
        </authorList>
    </citation>
    <scope>NUCLEOTIDE SEQUENCE [LARGE SCALE GENOMIC DNA]</scope>
    <source>
        <strain evidence="1 2">DSM 25353</strain>
    </source>
</reference>
<dbReference type="AlphaFoldDB" id="A0A8X8ICF6"/>
<evidence type="ECO:0000313" key="1">
    <source>
        <dbReference type="EMBL" id="SDW04235.1"/>
    </source>
</evidence>
<dbReference type="EMBL" id="FNNO01000001">
    <property type="protein sequence ID" value="SDW04235.1"/>
    <property type="molecule type" value="Genomic_DNA"/>
</dbReference>
<dbReference type="RefSeq" id="WP_092721290.1">
    <property type="nucleotide sequence ID" value="NZ_FNNO01000001.1"/>
</dbReference>
<gene>
    <name evidence="1" type="ORF">SAMN05444410_10194</name>
</gene>